<dbReference type="PATRIC" id="fig|1184267.3.peg.1573"/>
<evidence type="ECO:0000313" key="2">
    <source>
        <dbReference type="Proteomes" id="UP000012040"/>
    </source>
</evidence>
<name>M4V8P3_9BACT</name>
<dbReference type="AlphaFoldDB" id="M4V8P3"/>
<dbReference type="Proteomes" id="UP000012040">
    <property type="component" value="Chromosome"/>
</dbReference>
<accession>M4V8P3</accession>
<dbReference type="HOGENOM" id="CLU_1727763_0_0_7"/>
<gene>
    <name evidence="1" type="ORF">A11Q_1556</name>
</gene>
<dbReference type="STRING" id="1184267.A11Q_1556"/>
<protein>
    <submittedName>
        <fullName evidence="1">Uncharacterized protein</fullName>
    </submittedName>
</protein>
<keyword evidence="2" id="KW-1185">Reference proteome</keyword>
<organism evidence="1 2">
    <name type="scientific">Pseudobdellovibrio exovorus JSS</name>
    <dbReference type="NCBI Taxonomy" id="1184267"/>
    <lineage>
        <taxon>Bacteria</taxon>
        <taxon>Pseudomonadati</taxon>
        <taxon>Bdellovibrionota</taxon>
        <taxon>Bdellovibrionia</taxon>
        <taxon>Bdellovibrionales</taxon>
        <taxon>Pseudobdellovibrionaceae</taxon>
        <taxon>Pseudobdellovibrio</taxon>
    </lineage>
</organism>
<dbReference type="KEGG" id="bex:A11Q_1556"/>
<reference evidence="1 2" key="1">
    <citation type="journal article" date="2013" name="ISME J.">
        <title>By their genes ye shall know them: genomic signatures of predatory bacteria.</title>
        <authorList>
            <person name="Pasternak Z."/>
            <person name="Pietrokovski S."/>
            <person name="Rotem O."/>
            <person name="Gophna U."/>
            <person name="Lurie-Weinberger M.N."/>
            <person name="Jurkevitch E."/>
        </authorList>
    </citation>
    <scope>NUCLEOTIDE SEQUENCE [LARGE SCALE GENOMIC DNA]</scope>
    <source>
        <strain evidence="1 2">JSS</strain>
    </source>
</reference>
<dbReference type="EMBL" id="CP003537">
    <property type="protein sequence ID" value="AGH95772.1"/>
    <property type="molecule type" value="Genomic_DNA"/>
</dbReference>
<sequence length="151" mass="17523">MALSIYTPAIAEELVQVEVINEALFSLAGNETSTTRDLALYKSVLTEVFRKKNLSQYSANGVQDFLLSRMAYKEAQVFSLKPEAVKISDSVRKKLEAYDKAELDREANLITQSLAWIELKENQLKDRERFQNWIDVLKRKYQLKIKSPQYR</sequence>
<evidence type="ECO:0000313" key="1">
    <source>
        <dbReference type="EMBL" id="AGH95772.1"/>
    </source>
</evidence>
<proteinExistence type="predicted"/>